<feature type="transmembrane region" description="Helical" evidence="5">
    <location>
        <begin position="91"/>
        <end position="110"/>
    </location>
</feature>
<comment type="subcellular location">
    <subcellularLocation>
        <location evidence="1">Membrane</location>
        <topology evidence="1">Multi-pass membrane protein</topology>
    </subcellularLocation>
</comment>
<reference evidence="7 8" key="1">
    <citation type="submission" date="2017-08" db="EMBL/GenBank/DDBJ databases">
        <title>Infants hospitalized years apart are colonized by the same room-sourced microbial strains.</title>
        <authorList>
            <person name="Brooks B."/>
            <person name="Olm M.R."/>
            <person name="Firek B.A."/>
            <person name="Baker R."/>
            <person name="Thomas B.C."/>
            <person name="Morowitz M.J."/>
            <person name="Banfield J.F."/>
        </authorList>
    </citation>
    <scope>NUCLEOTIDE SEQUENCE [LARGE SCALE GENOMIC DNA]</scope>
    <source>
        <strain evidence="7">S2_018_000_R3_119</strain>
    </source>
</reference>
<dbReference type="Pfam" id="PF07690">
    <property type="entry name" value="MFS_1"/>
    <property type="match status" value="1"/>
</dbReference>
<dbReference type="AlphaFoldDB" id="A0A2W4YM35"/>
<dbReference type="GO" id="GO:0016020">
    <property type="term" value="C:membrane"/>
    <property type="evidence" value="ECO:0007669"/>
    <property type="project" value="UniProtKB-SubCell"/>
</dbReference>
<evidence type="ECO:0000259" key="6">
    <source>
        <dbReference type="PROSITE" id="PS50850"/>
    </source>
</evidence>
<keyword evidence="3 5" id="KW-1133">Transmembrane helix</keyword>
<feature type="domain" description="Major facilitator superfamily (MFS) profile" evidence="6">
    <location>
        <begin position="26"/>
        <end position="188"/>
    </location>
</feature>
<evidence type="ECO:0000313" key="8">
    <source>
        <dbReference type="Proteomes" id="UP000249555"/>
    </source>
</evidence>
<dbReference type="PANTHER" id="PTHR11662">
    <property type="entry name" value="SOLUTE CARRIER FAMILY 17"/>
    <property type="match status" value="1"/>
</dbReference>
<dbReference type="Gene3D" id="1.20.1250.20">
    <property type="entry name" value="MFS general substrate transporter like domains"/>
    <property type="match status" value="1"/>
</dbReference>
<dbReference type="InterPro" id="IPR020846">
    <property type="entry name" value="MFS_dom"/>
</dbReference>
<feature type="non-terminal residue" evidence="7">
    <location>
        <position position="188"/>
    </location>
</feature>
<dbReference type="EMBL" id="QFMX01000093">
    <property type="protein sequence ID" value="PZO70793.1"/>
    <property type="molecule type" value="Genomic_DNA"/>
</dbReference>
<dbReference type="Proteomes" id="UP000249555">
    <property type="component" value="Unassembled WGS sequence"/>
</dbReference>
<evidence type="ECO:0000256" key="1">
    <source>
        <dbReference type="ARBA" id="ARBA00004141"/>
    </source>
</evidence>
<keyword evidence="4 5" id="KW-0472">Membrane</keyword>
<accession>A0A2W4YM35</accession>
<dbReference type="InterPro" id="IPR036259">
    <property type="entry name" value="MFS_trans_sf"/>
</dbReference>
<evidence type="ECO:0000256" key="3">
    <source>
        <dbReference type="ARBA" id="ARBA00022989"/>
    </source>
</evidence>
<dbReference type="SUPFAM" id="SSF103473">
    <property type="entry name" value="MFS general substrate transporter"/>
    <property type="match status" value="1"/>
</dbReference>
<dbReference type="PANTHER" id="PTHR11662:SF285">
    <property type="entry name" value="HEXURONATE TRANSPORTER"/>
    <property type="match status" value="1"/>
</dbReference>
<evidence type="ECO:0000256" key="2">
    <source>
        <dbReference type="ARBA" id="ARBA00022692"/>
    </source>
</evidence>
<evidence type="ECO:0000313" key="7">
    <source>
        <dbReference type="EMBL" id="PZO70793.1"/>
    </source>
</evidence>
<evidence type="ECO:0000256" key="4">
    <source>
        <dbReference type="ARBA" id="ARBA00023136"/>
    </source>
</evidence>
<proteinExistence type="predicted"/>
<comment type="caution">
    <text evidence="7">The sequence shown here is derived from an EMBL/GenBank/DDBJ whole genome shotgun (WGS) entry which is preliminary data.</text>
</comment>
<dbReference type="PROSITE" id="PS50850">
    <property type="entry name" value="MFS"/>
    <property type="match status" value="1"/>
</dbReference>
<dbReference type="GO" id="GO:0015134">
    <property type="term" value="F:hexuronate transmembrane transporter activity"/>
    <property type="evidence" value="ECO:0007669"/>
    <property type="project" value="TreeGrafter"/>
</dbReference>
<protein>
    <submittedName>
        <fullName evidence="7">MFS transporter</fullName>
    </submittedName>
</protein>
<gene>
    <name evidence="7" type="ORF">DI640_14745</name>
</gene>
<feature type="transmembrane region" description="Helical" evidence="5">
    <location>
        <begin position="64"/>
        <end position="84"/>
    </location>
</feature>
<organism evidence="7 8">
    <name type="scientific">Sphingomonas taxi</name>
    <dbReference type="NCBI Taxonomy" id="1549858"/>
    <lineage>
        <taxon>Bacteria</taxon>
        <taxon>Pseudomonadati</taxon>
        <taxon>Pseudomonadota</taxon>
        <taxon>Alphaproteobacteria</taxon>
        <taxon>Sphingomonadales</taxon>
        <taxon>Sphingomonadaceae</taxon>
        <taxon>Sphingomonas</taxon>
    </lineage>
</organism>
<name>A0A2W4YM35_9SPHN</name>
<evidence type="ECO:0000256" key="5">
    <source>
        <dbReference type="SAM" id="Phobius"/>
    </source>
</evidence>
<feature type="transmembrane region" description="Helical" evidence="5">
    <location>
        <begin position="24"/>
        <end position="44"/>
    </location>
</feature>
<sequence length="188" mass="20141">MSRLVDGAVAAVASPHSVISRYRWVICALLFFATTINYVDRAVLGVLAPTLVAEFGWSERDYGVISASFTLAYAIGFLFAGWFIDRVGTRLGYGVYLTVWSIAAAAHALVNSVAGFSMMRFALGLGESGNFPAAVKTVAEWFPKRERALATGIFNAGSNIGAIVAPLVVPWLALTWGWRTAFVVTGLA</sequence>
<dbReference type="InterPro" id="IPR011701">
    <property type="entry name" value="MFS"/>
</dbReference>
<keyword evidence="2 5" id="KW-0812">Transmembrane</keyword>
<dbReference type="InterPro" id="IPR050382">
    <property type="entry name" value="MFS_Na/Anion_cotransporter"/>
</dbReference>